<comment type="caution">
    <text evidence="2">The sequence shown here is derived from an EMBL/GenBank/DDBJ whole genome shotgun (WGS) entry which is preliminary data.</text>
</comment>
<gene>
    <name evidence="2" type="ORF">apy_11200</name>
</gene>
<dbReference type="RefSeq" id="WP_131160374.1">
    <property type="nucleotide sequence ID" value="NZ_BDMD01000060.1"/>
</dbReference>
<feature type="non-terminal residue" evidence="2">
    <location>
        <position position="1"/>
    </location>
</feature>
<organism evidence="2 3">
    <name type="scientific">Aeropyrum pernix</name>
    <dbReference type="NCBI Taxonomy" id="56636"/>
    <lineage>
        <taxon>Archaea</taxon>
        <taxon>Thermoproteota</taxon>
        <taxon>Thermoprotei</taxon>
        <taxon>Desulfurococcales</taxon>
        <taxon>Desulfurococcaceae</taxon>
        <taxon>Aeropyrum</taxon>
    </lineage>
</organism>
<dbReference type="EMBL" id="BDMD01000060">
    <property type="protein sequence ID" value="GBF09395.1"/>
    <property type="molecule type" value="Genomic_DNA"/>
</dbReference>
<sequence>GGRVEGGGVVVVGPIPIVFGSSERMFLLSAIIGLVFMILAIALVLLARKGA</sequence>
<dbReference type="InterPro" id="IPR002849">
    <property type="entry name" value="DUF131"/>
</dbReference>
<evidence type="ECO:0008006" key="4">
    <source>
        <dbReference type="Google" id="ProtNLM"/>
    </source>
</evidence>
<keyword evidence="1" id="KW-0812">Transmembrane</keyword>
<proteinExistence type="predicted"/>
<protein>
    <recommendedName>
        <fullName evidence="4">TIGR00304 family protein</fullName>
    </recommendedName>
</protein>
<keyword evidence="1" id="KW-1133">Transmembrane helix</keyword>
<keyword evidence="1" id="KW-0472">Membrane</keyword>
<feature type="transmembrane region" description="Helical" evidence="1">
    <location>
        <begin position="26"/>
        <end position="47"/>
    </location>
</feature>
<dbReference type="NCBIfam" id="TIGR00304">
    <property type="entry name" value="TIGR00304 family membrane protein"/>
    <property type="match status" value="1"/>
</dbReference>
<evidence type="ECO:0000256" key="1">
    <source>
        <dbReference type="SAM" id="Phobius"/>
    </source>
</evidence>
<dbReference type="Pfam" id="PF01998">
    <property type="entry name" value="DUF131"/>
    <property type="match status" value="1"/>
</dbReference>
<name>A0A401HAA5_AERPX</name>
<dbReference type="AlphaFoldDB" id="A0A401HAA5"/>
<evidence type="ECO:0000313" key="2">
    <source>
        <dbReference type="EMBL" id="GBF09395.1"/>
    </source>
</evidence>
<dbReference type="Proteomes" id="UP000291213">
    <property type="component" value="Unassembled WGS sequence"/>
</dbReference>
<accession>A0A401HAA5</accession>
<evidence type="ECO:0000313" key="3">
    <source>
        <dbReference type="Proteomes" id="UP000291213"/>
    </source>
</evidence>
<reference evidence="2 3" key="1">
    <citation type="submission" date="2017-02" db="EMBL/GenBank/DDBJ databases">
        <title>isolation and characterization of a novel temperate virus Aeropyrum globular virus 1 infecting hyperthermophilic archaeon Aeropyrum.</title>
        <authorList>
            <person name="Yumiya M."/>
            <person name="Yoshida T."/>
            <person name="Sako Y."/>
        </authorList>
    </citation>
    <scope>NUCLEOTIDE SEQUENCE [LARGE SCALE GENOMIC DNA]</scope>
    <source>
        <strain evidence="2 3">YK1-12-2013</strain>
    </source>
</reference>